<dbReference type="AlphaFoldDB" id="A0A074ZBK5"/>
<dbReference type="GeneID" id="20323205"/>
<name>A0A074ZBK5_OPIVI</name>
<keyword evidence="2" id="KW-1185">Reference proteome</keyword>
<gene>
    <name evidence="1" type="ORF">T265_09026</name>
</gene>
<dbReference type="Proteomes" id="UP000054324">
    <property type="component" value="Unassembled WGS sequence"/>
</dbReference>
<dbReference type="KEGG" id="ovi:T265_09026"/>
<sequence>MAVEALFTASRVAGVFNKEKGAITRLPSVMWGWPNPDPKPTTNQLLRSWRIKPPESNGYVVIAGHLFSVVCDVIGLVE</sequence>
<evidence type="ECO:0000313" key="1">
    <source>
        <dbReference type="EMBL" id="KER22982.1"/>
    </source>
</evidence>
<dbReference type="EMBL" id="KL596870">
    <property type="protein sequence ID" value="KER22982.1"/>
    <property type="molecule type" value="Genomic_DNA"/>
</dbReference>
<accession>A0A074ZBK5</accession>
<reference evidence="1 2" key="1">
    <citation type="submission" date="2013-11" db="EMBL/GenBank/DDBJ databases">
        <title>Opisthorchis viverrini - life in the bile duct.</title>
        <authorList>
            <person name="Young N.D."/>
            <person name="Nagarajan N."/>
            <person name="Lin S.J."/>
            <person name="Korhonen P.K."/>
            <person name="Jex A.R."/>
            <person name="Hall R.S."/>
            <person name="Safavi-Hemami H."/>
            <person name="Kaewkong W."/>
            <person name="Bertrand D."/>
            <person name="Gao S."/>
            <person name="Seet Q."/>
            <person name="Wongkham S."/>
            <person name="Teh B.T."/>
            <person name="Wongkham C."/>
            <person name="Intapan P.M."/>
            <person name="Maleewong W."/>
            <person name="Yang X."/>
            <person name="Hu M."/>
            <person name="Wang Z."/>
            <person name="Hofmann A."/>
            <person name="Sternberg P.W."/>
            <person name="Tan P."/>
            <person name="Wang J."/>
            <person name="Gasser R.B."/>
        </authorList>
    </citation>
    <scope>NUCLEOTIDE SEQUENCE [LARGE SCALE GENOMIC DNA]</scope>
</reference>
<organism evidence="1 2">
    <name type="scientific">Opisthorchis viverrini</name>
    <name type="common">Southeast Asian liver fluke</name>
    <dbReference type="NCBI Taxonomy" id="6198"/>
    <lineage>
        <taxon>Eukaryota</taxon>
        <taxon>Metazoa</taxon>
        <taxon>Spiralia</taxon>
        <taxon>Lophotrochozoa</taxon>
        <taxon>Platyhelminthes</taxon>
        <taxon>Trematoda</taxon>
        <taxon>Digenea</taxon>
        <taxon>Opisthorchiida</taxon>
        <taxon>Opisthorchiata</taxon>
        <taxon>Opisthorchiidae</taxon>
        <taxon>Opisthorchis</taxon>
    </lineage>
</organism>
<evidence type="ECO:0000313" key="2">
    <source>
        <dbReference type="Proteomes" id="UP000054324"/>
    </source>
</evidence>
<dbReference type="CTD" id="20323205"/>
<protein>
    <submittedName>
        <fullName evidence="1">Uncharacterized protein</fullName>
    </submittedName>
</protein>
<dbReference type="RefSeq" id="XP_009173254.1">
    <property type="nucleotide sequence ID" value="XM_009174990.1"/>
</dbReference>
<proteinExistence type="predicted"/>